<name>A0A6J5KJX4_9CAUD</name>
<dbReference type="Pfam" id="PF19174">
    <property type="entry name" value="DUF5856"/>
    <property type="match status" value="1"/>
</dbReference>
<sequence length="119" mass="13661">MDYTIQEFVLCLLHSQTNAHILHLQSRSYSEHKALQGYYEGIDGLVDSFVEAYQGKYGIIENYTNDYDKPTPALEYLVSLNDYVSQARASLPQDSELQNIIDEIASLIDSTTYKLRFLK</sequence>
<protein>
    <submittedName>
        <fullName evidence="1">Uncharacterized protein</fullName>
    </submittedName>
</protein>
<organism evidence="1">
    <name type="scientific">uncultured Caudovirales phage</name>
    <dbReference type="NCBI Taxonomy" id="2100421"/>
    <lineage>
        <taxon>Viruses</taxon>
        <taxon>Duplodnaviria</taxon>
        <taxon>Heunggongvirae</taxon>
        <taxon>Uroviricota</taxon>
        <taxon>Caudoviricetes</taxon>
        <taxon>Peduoviridae</taxon>
        <taxon>Maltschvirus</taxon>
        <taxon>Maltschvirus maltsch</taxon>
    </lineage>
</organism>
<reference evidence="1" key="1">
    <citation type="submission" date="2020-04" db="EMBL/GenBank/DDBJ databases">
        <authorList>
            <person name="Chiriac C."/>
            <person name="Salcher M."/>
            <person name="Ghai R."/>
            <person name="Kavagutti S V."/>
        </authorList>
    </citation>
    <scope>NUCLEOTIDE SEQUENCE</scope>
</reference>
<accession>A0A6J5KJX4</accession>
<dbReference type="EMBL" id="LR796147">
    <property type="protein sequence ID" value="CAB4121456.1"/>
    <property type="molecule type" value="Genomic_DNA"/>
</dbReference>
<proteinExistence type="predicted"/>
<dbReference type="InterPro" id="IPR043876">
    <property type="entry name" value="DUF5856"/>
</dbReference>
<gene>
    <name evidence="1" type="ORF">UFOVP11_39</name>
</gene>
<evidence type="ECO:0000313" key="1">
    <source>
        <dbReference type="EMBL" id="CAB4121456.1"/>
    </source>
</evidence>